<feature type="transmembrane region" description="Helical" evidence="1">
    <location>
        <begin position="89"/>
        <end position="110"/>
    </location>
</feature>
<sequence>MSRFAVALRTEFLLQRRYRLLHAGILSGVLWLAMLLPMRSDIRSMVEPYVLLGDLTIVGFFFIAGAVFFEKDERTLHALVSTPLRFTEYLASKVVSLTALSVGLAVFVAVATHGLGFRIAPLLLGAVLGTVIMLLVGFLSALPFHSVSDWFMPAVLPIAVCNLPVLSYSGLWDTPLLYVIPTQGPLLLFGVAFDQKTISFWQAGYAVVYPILFAAGLWLLARRTFDKYMVRGA</sequence>
<keyword evidence="1" id="KW-0472">Membrane</keyword>
<evidence type="ECO:0000313" key="2">
    <source>
        <dbReference type="EMBL" id="RSM89649.1"/>
    </source>
</evidence>
<accession>A0A428ZNM2</accession>
<proteinExistence type="predicted"/>
<dbReference type="EMBL" id="QHKI01000003">
    <property type="protein sequence ID" value="RSM89649.1"/>
    <property type="molecule type" value="Genomic_DNA"/>
</dbReference>
<evidence type="ECO:0000256" key="1">
    <source>
        <dbReference type="SAM" id="Phobius"/>
    </source>
</evidence>
<reference evidence="2 3" key="1">
    <citation type="submission" date="2018-05" db="EMBL/GenBank/DDBJ databases">
        <title>Evolution of GPA BGCs.</title>
        <authorList>
            <person name="Waglechner N."/>
            <person name="Wright G.D."/>
        </authorList>
    </citation>
    <scope>NUCLEOTIDE SEQUENCE [LARGE SCALE GENOMIC DNA]</scope>
    <source>
        <strain evidence="2 3">A82846</strain>
    </source>
</reference>
<evidence type="ECO:0000313" key="3">
    <source>
        <dbReference type="Proteomes" id="UP000287547"/>
    </source>
</evidence>
<protein>
    <submittedName>
        <fullName evidence="2">Fluoroquinolone transporter permease</fullName>
    </submittedName>
</protein>
<comment type="caution">
    <text evidence="2">The sequence shown here is derived from an EMBL/GenBank/DDBJ whole genome shotgun (WGS) entry which is preliminary data.</text>
</comment>
<name>A0A428ZNM2_KIBAR</name>
<dbReference type="InterPro" id="IPR056926">
    <property type="entry name" value="FLQE3_permease"/>
</dbReference>
<feature type="transmembrane region" description="Helical" evidence="1">
    <location>
        <begin position="122"/>
        <end position="144"/>
    </location>
</feature>
<dbReference type="AlphaFoldDB" id="A0A428ZNM2"/>
<feature type="transmembrane region" description="Helical" evidence="1">
    <location>
        <begin position="150"/>
        <end position="168"/>
    </location>
</feature>
<feature type="transmembrane region" description="Helical" evidence="1">
    <location>
        <begin position="49"/>
        <end position="69"/>
    </location>
</feature>
<keyword evidence="1" id="KW-1133">Transmembrane helix</keyword>
<dbReference type="Pfam" id="PF24686">
    <property type="entry name" value="FLQE3_permease"/>
    <property type="match status" value="1"/>
</dbReference>
<feature type="transmembrane region" description="Helical" evidence="1">
    <location>
        <begin position="20"/>
        <end position="37"/>
    </location>
</feature>
<organism evidence="2 3">
    <name type="scientific">Kibdelosporangium aridum</name>
    <dbReference type="NCBI Taxonomy" id="2030"/>
    <lineage>
        <taxon>Bacteria</taxon>
        <taxon>Bacillati</taxon>
        <taxon>Actinomycetota</taxon>
        <taxon>Actinomycetes</taxon>
        <taxon>Pseudonocardiales</taxon>
        <taxon>Pseudonocardiaceae</taxon>
        <taxon>Kibdelosporangium</taxon>
    </lineage>
</organism>
<dbReference type="OrthoDB" id="3619398at2"/>
<keyword evidence="1" id="KW-0812">Transmembrane</keyword>
<gene>
    <name evidence="2" type="ORF">DMH04_06655</name>
</gene>
<feature type="transmembrane region" description="Helical" evidence="1">
    <location>
        <begin position="199"/>
        <end position="221"/>
    </location>
</feature>
<dbReference type="RefSeq" id="WP_037253052.1">
    <property type="nucleotide sequence ID" value="NZ_QHKI01000003.1"/>
</dbReference>
<dbReference type="Proteomes" id="UP000287547">
    <property type="component" value="Unassembled WGS sequence"/>
</dbReference>